<dbReference type="Proteomes" id="UP000002700">
    <property type="component" value="Chromosome I"/>
</dbReference>
<evidence type="ECO:0000313" key="3">
    <source>
        <dbReference type="Proteomes" id="UP000002700"/>
    </source>
</evidence>
<feature type="compositionally biased region" description="Basic and acidic residues" evidence="1">
    <location>
        <begin position="117"/>
        <end position="162"/>
    </location>
</feature>
<dbReference type="AlphaFoldDB" id="Q3JUF7"/>
<reference evidence="2 3" key="1">
    <citation type="submission" date="2005-09" db="EMBL/GenBank/DDBJ databases">
        <authorList>
            <person name="Woods D.E."/>
            <person name="Nierman W.C."/>
        </authorList>
    </citation>
    <scope>NUCLEOTIDE SEQUENCE [LARGE SCALE GENOMIC DNA]</scope>
    <source>
        <strain evidence="2 3">1710b</strain>
    </source>
</reference>
<dbReference type="EMBL" id="CP000124">
    <property type="protein sequence ID" value="ABA47525.1"/>
    <property type="molecule type" value="Genomic_DNA"/>
</dbReference>
<dbReference type="InterPro" id="IPR011049">
    <property type="entry name" value="Serralysin-like_metalloprot_C"/>
</dbReference>
<feature type="compositionally biased region" description="Basic residues" evidence="1">
    <location>
        <begin position="163"/>
        <end position="177"/>
    </location>
</feature>
<feature type="compositionally biased region" description="Basic residues" evidence="1">
    <location>
        <begin position="189"/>
        <end position="200"/>
    </location>
</feature>
<sequence length="487" mass="53104">MNRVPCRWLRDENRKTAAGGARAACARCRRPRALPNRLRPNARPKHAPNADNIRIARVPSSVNLRLLRARPAAPARPPSQNPLSRLHETGQPFSESLHPRPSADPAQTHAHARQGHVHPDVPRAAARDHAADGLRDHPQPADHDEAGRNPARGDRRARDRRQEARHRARAARGRRDVRRPARADSVGARRPHRRVPRRRPPPGGIPGAAARPRRPDLHPVRPDGRDGLFGRARNRRPQAPRRAGRAAHVPRARRRARRRAGVPGRASGREAVCRVARFAPRRPRVHRPRPGRRGRPPVRHEELTAETGARNRREKRLPAVPARVYPRARRAANHPGATRGRASGIGRRASGVGRRASGVGRRASGVGRRASGVGRRASGVGRRASGVGRRASGVGRRASGVGRRASGVGRRASGVGRRASGVGRAPAGARPRDKISFHSTTRGPSGTRPLKRPPDSTTDTLLDAGAGYARAHGEKYGWSLEMGQHQA</sequence>
<proteinExistence type="predicted"/>
<feature type="compositionally biased region" description="Low complexity" evidence="1">
    <location>
        <begin position="339"/>
        <end position="429"/>
    </location>
</feature>
<gene>
    <name evidence="2" type="ordered locus">BURPS1710b_1386</name>
</gene>
<feature type="compositionally biased region" description="Basic residues" evidence="1">
    <location>
        <begin position="279"/>
        <end position="297"/>
    </location>
</feature>
<dbReference type="SUPFAM" id="SSF101967">
    <property type="entry name" value="Adhesin YadA, collagen-binding domain"/>
    <property type="match status" value="1"/>
</dbReference>
<feature type="compositionally biased region" description="Basic residues" evidence="1">
    <location>
        <begin position="232"/>
        <end position="260"/>
    </location>
</feature>
<feature type="region of interest" description="Disordered" evidence="1">
    <location>
        <begin position="70"/>
        <end position="466"/>
    </location>
</feature>
<evidence type="ECO:0000256" key="1">
    <source>
        <dbReference type="SAM" id="MobiDB-lite"/>
    </source>
</evidence>
<protein>
    <submittedName>
        <fullName evidence="2">Uncharacterized protein</fullName>
    </submittedName>
</protein>
<name>Q3JUF7_BURP1</name>
<accession>Q3JUF7</accession>
<dbReference type="HOGENOM" id="CLU_559824_0_0_4"/>
<feature type="compositionally biased region" description="Basic and acidic residues" evidence="1">
    <location>
        <begin position="213"/>
        <end position="228"/>
    </location>
</feature>
<dbReference type="EnsemblBacteria" id="ABA47525">
    <property type="protein sequence ID" value="ABA47525"/>
    <property type="gene ID" value="BURPS1710b_1386"/>
</dbReference>
<dbReference type="KEGG" id="bpm:BURPS1710b_1386"/>
<evidence type="ECO:0000313" key="2">
    <source>
        <dbReference type="EMBL" id="ABA47525.1"/>
    </source>
</evidence>
<feature type="region of interest" description="Disordered" evidence="1">
    <location>
        <begin position="32"/>
        <end position="53"/>
    </location>
</feature>
<organism evidence="2 3">
    <name type="scientific">Burkholderia pseudomallei (strain 1710b)</name>
    <dbReference type="NCBI Taxonomy" id="320372"/>
    <lineage>
        <taxon>Bacteria</taxon>
        <taxon>Pseudomonadati</taxon>
        <taxon>Pseudomonadota</taxon>
        <taxon>Betaproteobacteria</taxon>
        <taxon>Burkholderiales</taxon>
        <taxon>Burkholderiaceae</taxon>
        <taxon>Burkholderia</taxon>
        <taxon>pseudomallei group</taxon>
    </lineage>
</organism>